<gene>
    <name evidence="3" type="ORF">HMPREF9336_01753</name>
</gene>
<dbReference type="HOGENOM" id="CLU_369553_0_0_11"/>
<feature type="region of interest" description="Disordered" evidence="1">
    <location>
        <begin position="231"/>
        <end position="262"/>
    </location>
</feature>
<dbReference type="eggNOG" id="ENOG5030HW6">
    <property type="taxonomic scope" value="Bacteria"/>
</dbReference>
<dbReference type="InterPro" id="IPR057037">
    <property type="entry name" value="TPR_rep_actino"/>
</dbReference>
<feature type="compositionally biased region" description="Polar residues" evidence="1">
    <location>
        <begin position="249"/>
        <end position="259"/>
    </location>
</feature>
<accession>E5XQI1</accession>
<name>E5XQI1_SEGRC</name>
<keyword evidence="4" id="KW-1185">Reference proteome</keyword>
<comment type="caution">
    <text evidence="3">The sequence shown here is derived from an EMBL/GenBank/DDBJ whole genome shotgun (WGS) entry which is preliminary data.</text>
</comment>
<dbReference type="Proteomes" id="UP000004816">
    <property type="component" value="Unassembled WGS sequence"/>
</dbReference>
<evidence type="ECO:0000256" key="1">
    <source>
        <dbReference type="SAM" id="MobiDB-lite"/>
    </source>
</evidence>
<organism evidence="3 4">
    <name type="scientific">Segniliparus rugosus (strain ATCC BAA-974 / DSM 45345 / CCUG 50838 / CIP 108380 / JCM 13579 / CDC 945)</name>
    <dbReference type="NCBI Taxonomy" id="679197"/>
    <lineage>
        <taxon>Bacteria</taxon>
        <taxon>Bacillati</taxon>
        <taxon>Actinomycetota</taxon>
        <taxon>Actinomycetes</taxon>
        <taxon>Mycobacteriales</taxon>
        <taxon>Segniliparaceae</taxon>
        <taxon>Segniliparus</taxon>
    </lineage>
</organism>
<reference evidence="3 4" key="1">
    <citation type="journal article" date="2011" name="Stand. Genomic Sci.">
        <title>High quality draft genome sequence of Segniliparus rugosus CDC 945(T)= (ATCC BAA-974(T)).</title>
        <authorList>
            <person name="Earl A.M."/>
            <person name="Desjardins C.A."/>
            <person name="Fitzgerald M.G."/>
            <person name="Arachchi H.M."/>
            <person name="Zeng Q."/>
            <person name="Mehta T."/>
            <person name="Griggs A."/>
            <person name="Birren B.W."/>
            <person name="Toney N.C."/>
            <person name="Carr J."/>
            <person name="Posey J."/>
            <person name="Butler W.R."/>
        </authorList>
    </citation>
    <scope>NUCLEOTIDE SEQUENCE [LARGE SCALE GENOMIC DNA]</scope>
    <source>
        <strain evidence="4">ATCC BAA-974 / DSM 45345 / CCUG 50838 / CIP 108380 / JCM 13579 / CDC 945</strain>
    </source>
</reference>
<sequence length="762" mass="81425">MAMFTLSQFLQMQFDHTAWAADRLRESGEPYSLNAAFVQTQTRAPGGEPFTGQAGDAAQDKGGTVAGALNRFHAETDNAANVLKTAHEALWPAAWNLRTSINDATGPVIIQDGDRLAQLSVAFYVTEDWKVVADLSRFSGSLTQDQSEALTVWQQRAQEGLDKNREALEQASDKAAADLRANVHFEQVATDGQIGSLVGETPAQAKADVKAYLAGTATPEQKARVEAATRLSDAQQRALQEGGDAKLSPEQTSVVSEMSGQLRDKSATDIRALVKDKLHGDGKAVSNALELMSDDHVASAVPVVQGDKTAPWRGGMDKLPAKVQQALRDKAALDDSHDTGHDVIPGQKYPTLDQLQALSDLVGGSDESARQGTALDKGLLDKQYEIMAFVNTRVEGHPPQVDAFLESSMRTAGADQIADHQMLDPSNPASKGYASALLHYKWDDGGAAAKEMIHHATAGAVIPDDGGSPAQRAVAERAGEVSQTFFNQLKEEAGAFKGANAFGQYLFGSLGSQSPLLTRELADDLSHYVGAAYGNELPGQHTLGFHALADDKRGDMADVIRVLATDHDAGQTMTKASYAQVIAWEQQYAKSLDSGETDTRSMRNAAELLGAVDKGTQDLGDAGKKMREDGFDAAKPWAKVLVKAIRGEAGPFGDMVDDLMGNEMKKALAGDGGPGRVVDGDAIRYQIATILIASGHHPVSGQLAGLLQNGQMPNWDNLTPDQRAGMGDAIQRYLNGQSVGGDVTSDIVRFHEYYDKINPPKK</sequence>
<evidence type="ECO:0000259" key="2">
    <source>
        <dbReference type="Pfam" id="PF23275"/>
    </source>
</evidence>
<dbReference type="AlphaFoldDB" id="E5XQI1"/>
<proteinExistence type="predicted"/>
<evidence type="ECO:0000313" key="4">
    <source>
        <dbReference type="Proteomes" id="UP000004816"/>
    </source>
</evidence>
<dbReference type="EMBL" id="ACZI02000002">
    <property type="protein sequence ID" value="EFV13399.1"/>
    <property type="molecule type" value="Genomic_DNA"/>
</dbReference>
<feature type="domain" description="TPR repeat" evidence="2">
    <location>
        <begin position="227"/>
        <end position="454"/>
    </location>
</feature>
<dbReference type="STRING" id="679197.HMPREF9336_01753"/>
<protein>
    <recommendedName>
        <fullName evidence="2">TPR repeat domain-containing protein</fullName>
    </recommendedName>
</protein>
<evidence type="ECO:0000313" key="3">
    <source>
        <dbReference type="EMBL" id="EFV13399.1"/>
    </source>
</evidence>
<dbReference type="Pfam" id="PF23275">
    <property type="entry name" value="TPR_23"/>
    <property type="match status" value="1"/>
</dbReference>